<reference evidence="2" key="1">
    <citation type="submission" date="2017-04" db="EMBL/GenBank/DDBJ databases">
        <authorList>
            <person name="Varghese N."/>
            <person name="Submissions S."/>
        </authorList>
    </citation>
    <scope>NUCLEOTIDE SEQUENCE [LARGE SCALE GENOMIC DNA]</scope>
    <source>
        <strain evidence="2">VKM Ac-2510</strain>
    </source>
</reference>
<evidence type="ECO:0000313" key="2">
    <source>
        <dbReference type="Proteomes" id="UP000193244"/>
    </source>
</evidence>
<accession>A0A1X7I3U8</accession>
<gene>
    <name evidence="1" type="ORF">SAMN06296010_0148</name>
</gene>
<keyword evidence="2" id="KW-1185">Reference proteome</keyword>
<dbReference type="Proteomes" id="UP000193244">
    <property type="component" value="Unassembled WGS sequence"/>
</dbReference>
<dbReference type="EMBL" id="FXAY01000001">
    <property type="protein sequence ID" value="SMG08855.1"/>
    <property type="molecule type" value="Genomic_DNA"/>
</dbReference>
<dbReference type="AlphaFoldDB" id="A0A1X7I3U8"/>
<dbReference type="STRING" id="150121.SAMN06296010_0148"/>
<evidence type="ECO:0000313" key="1">
    <source>
        <dbReference type="EMBL" id="SMG08855.1"/>
    </source>
</evidence>
<name>A0A1X7I3U8_9MICO</name>
<organism evidence="1 2">
    <name type="scientific">Agreia pratensis</name>
    <dbReference type="NCBI Taxonomy" id="150121"/>
    <lineage>
        <taxon>Bacteria</taxon>
        <taxon>Bacillati</taxon>
        <taxon>Actinomycetota</taxon>
        <taxon>Actinomycetes</taxon>
        <taxon>Micrococcales</taxon>
        <taxon>Microbacteriaceae</taxon>
        <taxon>Agreia</taxon>
    </lineage>
</organism>
<protein>
    <submittedName>
        <fullName evidence="1">Transcriptional regulator, AbiEi antitoxin, Type IV TA system</fullName>
    </submittedName>
</protein>
<sequence>MPMDTPSPDGSLVFARDVRRTGHNPNALTRAVRRDELARIAPGSYMSRQHWDALNEIQRTTQRARAASERWKSAPVFSHWTAAAIHGIPLIGAWPTRLHVIIDRASTVRSRGEIVRHAIGVDADDVVLIDGMLVTSVARTVLDLAADATFMSAVTAADFALCHKRETRIEKAELAEIWENRLPFRGHVRARRVLDFATHLAESPLESGSRVNMHLLGFPAPELQVEWRDYRGLIGYSDFFWREFNRVGEADGRAKYFDDELARGRSLKQIVFDEKIREDRIRALGPGFSRWDWNIGMNPRRLKPFLLAAGLPIETRR</sequence>
<proteinExistence type="predicted"/>